<evidence type="ECO:0000313" key="1">
    <source>
        <dbReference type="EMBL" id="ODV87697.1"/>
    </source>
</evidence>
<keyword evidence="2" id="KW-1185">Reference proteome</keyword>
<organism evidence="1 2">
    <name type="scientific">[Candida] arabinofermentans NRRL YB-2248</name>
    <dbReference type="NCBI Taxonomy" id="983967"/>
    <lineage>
        <taxon>Eukaryota</taxon>
        <taxon>Fungi</taxon>
        <taxon>Dikarya</taxon>
        <taxon>Ascomycota</taxon>
        <taxon>Saccharomycotina</taxon>
        <taxon>Pichiomycetes</taxon>
        <taxon>Pichiales</taxon>
        <taxon>Pichiaceae</taxon>
        <taxon>Ogataea</taxon>
        <taxon>Ogataea/Candida clade</taxon>
    </lineage>
</organism>
<accession>A0A1E4T7F7</accession>
<name>A0A1E4T7F7_9ASCO</name>
<gene>
    <name evidence="1" type="ORF">CANARDRAFT_40691</name>
</gene>
<reference evidence="2" key="1">
    <citation type="submission" date="2016-04" db="EMBL/GenBank/DDBJ databases">
        <title>Comparative genomics of biotechnologically important yeasts.</title>
        <authorList>
            <consortium name="DOE Joint Genome Institute"/>
            <person name="Riley R."/>
            <person name="Haridas S."/>
            <person name="Wolfe K.H."/>
            <person name="Lopes M.R."/>
            <person name="Hittinger C.T."/>
            <person name="Goker M."/>
            <person name="Salamov A."/>
            <person name="Wisecaver J."/>
            <person name="Long T.M."/>
            <person name="Aerts A.L."/>
            <person name="Barry K."/>
            <person name="Choi C."/>
            <person name="Clum A."/>
            <person name="Coughlan A.Y."/>
            <person name="Deshpande S."/>
            <person name="Douglass A.P."/>
            <person name="Hanson S.J."/>
            <person name="Klenk H.-P."/>
            <person name="Labutti K."/>
            <person name="Lapidus A."/>
            <person name="Lindquist E."/>
            <person name="Lipzen A."/>
            <person name="Meier-Kolthoff J.P."/>
            <person name="Ohm R.A."/>
            <person name="Otillar R.P."/>
            <person name="Pangilinan J."/>
            <person name="Peng Y."/>
            <person name="Rokas A."/>
            <person name="Rosa C.A."/>
            <person name="Scheuner C."/>
            <person name="Sibirny A.A."/>
            <person name="Slot J.C."/>
            <person name="Stielow J.B."/>
            <person name="Sun H."/>
            <person name="Kurtzman C.P."/>
            <person name="Blackwell M."/>
            <person name="Grigoriev I.V."/>
            <person name="Jeffries T.W."/>
        </authorList>
    </citation>
    <scope>NUCLEOTIDE SEQUENCE [LARGE SCALE GENOMIC DNA]</scope>
    <source>
        <strain evidence="2">NRRL YB-2248</strain>
    </source>
</reference>
<dbReference type="AlphaFoldDB" id="A0A1E4T7F7"/>
<evidence type="ECO:0000313" key="2">
    <source>
        <dbReference type="Proteomes" id="UP000094801"/>
    </source>
</evidence>
<dbReference type="Proteomes" id="UP000094801">
    <property type="component" value="Unassembled WGS sequence"/>
</dbReference>
<dbReference type="EMBL" id="KV453847">
    <property type="protein sequence ID" value="ODV87697.1"/>
    <property type="molecule type" value="Genomic_DNA"/>
</dbReference>
<protein>
    <submittedName>
        <fullName evidence="1">Uncharacterized protein</fullName>
    </submittedName>
</protein>
<proteinExistence type="predicted"/>
<sequence length="151" mass="18307">MHYLLNFNMKLCHLPELTYDLRYFTFEWYGNNLSDEVDLRFLCLLKDFDVLYQSQKELTRIEYLIERKVKININFNNDSFLTKVSKIALDKLFLEKVMIKSEVQRDAGDITVEFLDIEKLLKLDAPCCIQIQYQMISLMYRRHLFLWSRTK</sequence>